<proteinExistence type="predicted"/>
<sequence length="112" mass="12813">LPNEITSEIFLHFLPPYPACPPLTGLGSPTSLTHICRKWREISWATPKLWRAFSTAYKANQPEHIQAVQNWLERSGSCPLSIELVLGDEGHNDAFAAILLHRERWQHMDLEL</sequence>
<comment type="caution">
    <text evidence="1">The sequence shown here is derived from an EMBL/GenBank/DDBJ whole genome shotgun (WGS) entry which is preliminary data.</text>
</comment>
<organism evidence="1 2">
    <name type="scientific">Roridomyces roridus</name>
    <dbReference type="NCBI Taxonomy" id="1738132"/>
    <lineage>
        <taxon>Eukaryota</taxon>
        <taxon>Fungi</taxon>
        <taxon>Dikarya</taxon>
        <taxon>Basidiomycota</taxon>
        <taxon>Agaricomycotina</taxon>
        <taxon>Agaricomycetes</taxon>
        <taxon>Agaricomycetidae</taxon>
        <taxon>Agaricales</taxon>
        <taxon>Marasmiineae</taxon>
        <taxon>Mycenaceae</taxon>
        <taxon>Roridomyces</taxon>
    </lineage>
</organism>
<dbReference type="AlphaFoldDB" id="A0AAD7C7E0"/>
<accession>A0AAD7C7E0</accession>
<keyword evidence="2" id="KW-1185">Reference proteome</keyword>
<feature type="non-terminal residue" evidence="1">
    <location>
        <position position="112"/>
    </location>
</feature>
<gene>
    <name evidence="1" type="ORF">FB45DRAFT_714809</name>
</gene>
<name>A0AAD7C7E0_9AGAR</name>
<feature type="non-terminal residue" evidence="1">
    <location>
        <position position="1"/>
    </location>
</feature>
<evidence type="ECO:0000313" key="1">
    <source>
        <dbReference type="EMBL" id="KAJ7641171.1"/>
    </source>
</evidence>
<evidence type="ECO:0000313" key="2">
    <source>
        <dbReference type="Proteomes" id="UP001221142"/>
    </source>
</evidence>
<dbReference type="EMBL" id="JARKIF010000004">
    <property type="protein sequence ID" value="KAJ7641171.1"/>
    <property type="molecule type" value="Genomic_DNA"/>
</dbReference>
<dbReference type="Proteomes" id="UP001221142">
    <property type="component" value="Unassembled WGS sequence"/>
</dbReference>
<evidence type="ECO:0008006" key="3">
    <source>
        <dbReference type="Google" id="ProtNLM"/>
    </source>
</evidence>
<reference evidence="1" key="1">
    <citation type="submission" date="2023-03" db="EMBL/GenBank/DDBJ databases">
        <title>Massive genome expansion in bonnet fungi (Mycena s.s.) driven by repeated elements and novel gene families across ecological guilds.</title>
        <authorList>
            <consortium name="Lawrence Berkeley National Laboratory"/>
            <person name="Harder C.B."/>
            <person name="Miyauchi S."/>
            <person name="Viragh M."/>
            <person name="Kuo A."/>
            <person name="Thoen E."/>
            <person name="Andreopoulos B."/>
            <person name="Lu D."/>
            <person name="Skrede I."/>
            <person name="Drula E."/>
            <person name="Henrissat B."/>
            <person name="Morin E."/>
            <person name="Kohler A."/>
            <person name="Barry K."/>
            <person name="LaButti K."/>
            <person name="Morin E."/>
            <person name="Salamov A."/>
            <person name="Lipzen A."/>
            <person name="Mereny Z."/>
            <person name="Hegedus B."/>
            <person name="Baldrian P."/>
            <person name="Stursova M."/>
            <person name="Weitz H."/>
            <person name="Taylor A."/>
            <person name="Grigoriev I.V."/>
            <person name="Nagy L.G."/>
            <person name="Martin F."/>
            <person name="Kauserud H."/>
        </authorList>
    </citation>
    <scope>NUCLEOTIDE SEQUENCE</scope>
    <source>
        <strain evidence="1">9284</strain>
    </source>
</reference>
<protein>
    <recommendedName>
        <fullName evidence="3">F-box domain-containing protein</fullName>
    </recommendedName>
</protein>